<evidence type="ECO:0000313" key="5">
    <source>
        <dbReference type="Proteomes" id="UP000472267"/>
    </source>
</evidence>
<keyword evidence="5" id="KW-1185">Reference proteome</keyword>
<name>A0A672G3K1_SALFA</name>
<dbReference type="GO" id="GO:0042110">
    <property type="term" value="P:T cell activation"/>
    <property type="evidence" value="ECO:0007669"/>
    <property type="project" value="TreeGrafter"/>
</dbReference>
<accession>A0A672G3K1</accession>
<dbReference type="SMART" id="SM00408">
    <property type="entry name" value="IGc2"/>
    <property type="match status" value="2"/>
</dbReference>
<dbReference type="InterPro" id="IPR003598">
    <property type="entry name" value="Ig_sub2"/>
</dbReference>
<keyword evidence="1" id="KW-0812">Transmembrane</keyword>
<proteinExistence type="predicted"/>
<feature type="domain" description="Ig-like" evidence="3">
    <location>
        <begin position="221"/>
        <end position="309"/>
    </location>
</feature>
<feature type="domain" description="Ig-like" evidence="3">
    <location>
        <begin position="13"/>
        <end position="130"/>
    </location>
</feature>
<dbReference type="GeneID" id="115396995"/>
<dbReference type="InterPro" id="IPR013106">
    <property type="entry name" value="Ig_V-set"/>
</dbReference>
<dbReference type="CTD" id="3902"/>
<reference evidence="4" key="2">
    <citation type="submission" date="2025-08" db="UniProtKB">
        <authorList>
            <consortium name="Ensembl"/>
        </authorList>
    </citation>
    <scope>IDENTIFICATION</scope>
</reference>
<evidence type="ECO:0000313" key="4">
    <source>
        <dbReference type="Ensembl" id="ENSSFAP00005013523.1"/>
    </source>
</evidence>
<evidence type="ECO:0000259" key="3">
    <source>
        <dbReference type="PROSITE" id="PS50835"/>
    </source>
</evidence>
<dbReference type="GO" id="GO:0035723">
    <property type="term" value="P:interleukin-15-mediated signaling pathway"/>
    <property type="evidence" value="ECO:0007669"/>
    <property type="project" value="TreeGrafter"/>
</dbReference>
<evidence type="ECO:0000256" key="2">
    <source>
        <dbReference type="SAM" id="SignalP"/>
    </source>
</evidence>
<dbReference type="GO" id="GO:1990782">
    <property type="term" value="F:protein tyrosine kinase binding"/>
    <property type="evidence" value="ECO:0007669"/>
    <property type="project" value="TreeGrafter"/>
</dbReference>
<dbReference type="RefSeq" id="XP_029958996.1">
    <property type="nucleotide sequence ID" value="XM_030103136.1"/>
</dbReference>
<feature type="domain" description="Ig-like" evidence="3">
    <location>
        <begin position="144"/>
        <end position="214"/>
    </location>
</feature>
<reference evidence="4" key="3">
    <citation type="submission" date="2025-09" db="UniProtKB">
        <authorList>
            <consortium name="Ensembl"/>
        </authorList>
    </citation>
    <scope>IDENTIFICATION</scope>
</reference>
<sequence length="476" mass="52404">MKVLEYLSLGMLAFIITEAGCERAEVLVEAGSQAVLPCKSSSLTQHNPHILWTKANKGTVWRMQQSGLQYWGSSWINRGSQLQRIRCPHSYFDKGDYSLQINSVTEEDGGLYVCHVRFGNQDVEREVMLRIITVSFSPSAPVSGMEVFISCGVTPRIGRTSVQWMLNNSPFVPQKGNSPIKYASIIKAKASVSGKWTCVVNYDGKEGKASASMSVRGIVQPSEDNTRLYAAVGSAATLPCVFSPDLKPLSSAWQKLKQGSRLSPAVDQLPSSLAASATPDDKSASLSEVSYEHAGNYSCAGTVQGQRLTRTMQLVVAKIVRSQEGSSVTLTCHLSDATEVTGYEWIPVAYDHNGTESEGPILQGRSVSLSGVSQEKWSQWTCRFYGEKGLLGNVTHHIGPMTGLFRQESSGEPQKPAAIIGFIGLGFLLLFLLLILLQVYKNHQRRKRILQYPALETIVHTVSNEREERQRNRVKK</sequence>
<feature type="transmembrane region" description="Helical" evidence="1">
    <location>
        <begin position="417"/>
        <end position="440"/>
    </location>
</feature>
<dbReference type="PROSITE" id="PS50835">
    <property type="entry name" value="IG_LIKE"/>
    <property type="match status" value="3"/>
</dbReference>
<dbReference type="InterPro" id="IPR007110">
    <property type="entry name" value="Ig-like_dom"/>
</dbReference>
<dbReference type="GO" id="GO:0045121">
    <property type="term" value="C:membrane raft"/>
    <property type="evidence" value="ECO:0007669"/>
    <property type="project" value="TreeGrafter"/>
</dbReference>
<dbReference type="Pfam" id="PF07686">
    <property type="entry name" value="V-set"/>
    <property type="match status" value="1"/>
</dbReference>
<gene>
    <name evidence="4" type="primary">LOC115396995</name>
</gene>
<dbReference type="Proteomes" id="UP000472267">
    <property type="component" value="Chromosome 11"/>
</dbReference>
<evidence type="ECO:0000256" key="1">
    <source>
        <dbReference type="SAM" id="Phobius"/>
    </source>
</evidence>
<dbReference type="Ensembl" id="ENSSFAT00005014092.1">
    <property type="protein sequence ID" value="ENSSFAP00005013523.1"/>
    <property type="gene ID" value="ENSSFAG00005007350.1"/>
</dbReference>
<dbReference type="SMART" id="SM00409">
    <property type="entry name" value="IG"/>
    <property type="match status" value="3"/>
</dbReference>
<dbReference type="GO" id="GO:0009897">
    <property type="term" value="C:external side of plasma membrane"/>
    <property type="evidence" value="ECO:0007669"/>
    <property type="project" value="TreeGrafter"/>
</dbReference>
<dbReference type="OMA" id="LWVAPVE"/>
<organism evidence="4 5">
    <name type="scientific">Salarias fasciatus</name>
    <name type="common">Jewelled blenny</name>
    <name type="synonym">Blennius fasciatus</name>
    <dbReference type="NCBI Taxonomy" id="181472"/>
    <lineage>
        <taxon>Eukaryota</taxon>
        <taxon>Metazoa</taxon>
        <taxon>Chordata</taxon>
        <taxon>Craniata</taxon>
        <taxon>Vertebrata</taxon>
        <taxon>Euteleostomi</taxon>
        <taxon>Actinopterygii</taxon>
        <taxon>Neopterygii</taxon>
        <taxon>Teleostei</taxon>
        <taxon>Neoteleostei</taxon>
        <taxon>Acanthomorphata</taxon>
        <taxon>Ovalentaria</taxon>
        <taxon>Blenniimorphae</taxon>
        <taxon>Blenniiformes</taxon>
        <taxon>Blennioidei</taxon>
        <taxon>Blenniidae</taxon>
        <taxon>Salariinae</taxon>
        <taxon>Salarias</taxon>
    </lineage>
</organism>
<dbReference type="InterPro" id="IPR013783">
    <property type="entry name" value="Ig-like_fold"/>
</dbReference>
<dbReference type="OrthoDB" id="9937043at2759"/>
<feature type="signal peptide" evidence="2">
    <location>
        <begin position="1"/>
        <end position="19"/>
    </location>
</feature>
<dbReference type="GO" id="GO:0042289">
    <property type="term" value="F:MHC class II protein binding"/>
    <property type="evidence" value="ECO:0007669"/>
    <property type="project" value="TreeGrafter"/>
</dbReference>
<keyword evidence="2" id="KW-0732">Signal</keyword>
<feature type="chain" id="PRO_5025523197" evidence="2">
    <location>
        <begin position="20"/>
        <end position="476"/>
    </location>
</feature>
<keyword evidence="1" id="KW-1133">Transmembrane helix</keyword>
<keyword evidence="1" id="KW-0472">Membrane</keyword>
<protein>
    <submittedName>
        <fullName evidence="4">Lymphocyte activation gene 3 protein-like</fullName>
    </submittedName>
</protein>
<dbReference type="AlphaFoldDB" id="A0A672G3K1"/>
<dbReference type="Gene3D" id="2.60.40.10">
    <property type="entry name" value="Immunoglobulins"/>
    <property type="match status" value="2"/>
</dbReference>
<dbReference type="InterPro" id="IPR036179">
    <property type="entry name" value="Ig-like_dom_sf"/>
</dbReference>
<dbReference type="SUPFAM" id="SSF48726">
    <property type="entry name" value="Immunoglobulin"/>
    <property type="match status" value="3"/>
</dbReference>
<dbReference type="PANTHER" id="PTHR11422">
    <property type="entry name" value="T-CELL SURFACE GLYCOPROTEIN CD4"/>
    <property type="match status" value="1"/>
</dbReference>
<dbReference type="InterPro" id="IPR003599">
    <property type="entry name" value="Ig_sub"/>
</dbReference>
<reference evidence="4" key="1">
    <citation type="submission" date="2019-06" db="EMBL/GenBank/DDBJ databases">
        <authorList>
            <consortium name="Wellcome Sanger Institute Data Sharing"/>
        </authorList>
    </citation>
    <scope>NUCLEOTIDE SEQUENCE [LARGE SCALE GENOMIC DNA]</scope>
</reference>
<dbReference type="GO" id="GO:0070374">
    <property type="term" value="P:positive regulation of ERK1 and ERK2 cascade"/>
    <property type="evidence" value="ECO:0007669"/>
    <property type="project" value="TreeGrafter"/>
</dbReference>
<dbReference type="InParanoid" id="A0A672G3K1"/>
<dbReference type="PANTHER" id="PTHR11422:SF12">
    <property type="entry name" value="MICROFIBRIL-ASSOCIATED GLYCOPROTEIN 3"/>
    <property type="match status" value="1"/>
</dbReference>